<sequence length="230" mass="26066">MTKLCVHRGEEPIHAIVFDMDNTLFDLVKAKLNACRKVTGHVGINDGEELFEYFLRDEVGFEDVKNIADYLRDRGFFEETVYRDCREIYENEKLENLQVYDGVRETLSYLNSQGLRLGLVSDANRKNVQARLERTKLGKYFDTTVSRERTGKTKPEPEPVKSALNDLGVDPENAMMVGDSLRRDIAPGKGLGMVTAHAEYGDRNLESEEGPESDFGLQNPRDLVDLLKAS</sequence>
<evidence type="ECO:0000256" key="2">
    <source>
        <dbReference type="SAM" id="MobiDB-lite"/>
    </source>
</evidence>
<name>A0A133UNG4_9EURY</name>
<dbReference type="EMBL" id="LHXR01000133">
    <property type="protein sequence ID" value="KXA95762.1"/>
    <property type="molecule type" value="Genomic_DNA"/>
</dbReference>
<dbReference type="PANTHER" id="PTHR43434:SF1">
    <property type="entry name" value="PHOSPHOGLYCOLATE PHOSPHATASE"/>
    <property type="match status" value="1"/>
</dbReference>
<dbReference type="Gene3D" id="1.10.150.240">
    <property type="entry name" value="Putative phosphatase, domain 2"/>
    <property type="match status" value="1"/>
</dbReference>
<dbReference type="PANTHER" id="PTHR43434">
    <property type="entry name" value="PHOSPHOGLYCOLATE PHOSPHATASE"/>
    <property type="match status" value="1"/>
</dbReference>
<evidence type="ECO:0000313" key="3">
    <source>
        <dbReference type="EMBL" id="KXA95762.1"/>
    </source>
</evidence>
<dbReference type="NCBIfam" id="TIGR01549">
    <property type="entry name" value="HAD-SF-IA-v1"/>
    <property type="match status" value="1"/>
</dbReference>
<dbReference type="GO" id="GO:0006281">
    <property type="term" value="P:DNA repair"/>
    <property type="evidence" value="ECO:0007669"/>
    <property type="project" value="TreeGrafter"/>
</dbReference>
<dbReference type="InterPro" id="IPR041492">
    <property type="entry name" value="HAD_2"/>
</dbReference>
<dbReference type="InterPro" id="IPR006439">
    <property type="entry name" value="HAD-SF_hydro_IA"/>
</dbReference>
<dbReference type="InterPro" id="IPR036412">
    <property type="entry name" value="HAD-like_sf"/>
</dbReference>
<dbReference type="SUPFAM" id="SSF56784">
    <property type="entry name" value="HAD-like"/>
    <property type="match status" value="1"/>
</dbReference>
<accession>A0A133UNG4</accession>
<proteinExistence type="inferred from homology"/>
<evidence type="ECO:0008006" key="5">
    <source>
        <dbReference type="Google" id="ProtNLM"/>
    </source>
</evidence>
<dbReference type="PRINTS" id="PR00413">
    <property type="entry name" value="HADHALOGNASE"/>
</dbReference>
<comment type="similarity">
    <text evidence="1">Belongs to the HAD-like hydrolase superfamily.</text>
</comment>
<dbReference type="Proteomes" id="UP000070463">
    <property type="component" value="Unassembled WGS sequence"/>
</dbReference>
<dbReference type="NCBIfam" id="TIGR01509">
    <property type="entry name" value="HAD-SF-IA-v3"/>
    <property type="match status" value="1"/>
</dbReference>
<dbReference type="GO" id="GO:0008967">
    <property type="term" value="F:phosphoglycolate phosphatase activity"/>
    <property type="evidence" value="ECO:0007669"/>
    <property type="project" value="TreeGrafter"/>
</dbReference>
<dbReference type="SFLD" id="SFLDG01129">
    <property type="entry name" value="C1.5:_HAD__Beta-PGM__Phosphata"/>
    <property type="match status" value="1"/>
</dbReference>
<dbReference type="Pfam" id="PF13419">
    <property type="entry name" value="HAD_2"/>
    <property type="match status" value="1"/>
</dbReference>
<comment type="caution">
    <text evidence="3">The sequence shown here is derived from an EMBL/GenBank/DDBJ whole genome shotgun (WGS) entry which is preliminary data.</text>
</comment>
<dbReference type="SFLD" id="SFLDS00003">
    <property type="entry name" value="Haloacid_Dehalogenase"/>
    <property type="match status" value="1"/>
</dbReference>
<dbReference type="InterPro" id="IPR050155">
    <property type="entry name" value="HAD-like_hydrolase_sf"/>
</dbReference>
<dbReference type="SFLD" id="SFLDG01135">
    <property type="entry name" value="C1.5.6:_HAD__Beta-PGM__Phospha"/>
    <property type="match status" value="1"/>
</dbReference>
<evidence type="ECO:0000256" key="1">
    <source>
        <dbReference type="ARBA" id="ARBA00007958"/>
    </source>
</evidence>
<dbReference type="InterPro" id="IPR023198">
    <property type="entry name" value="PGP-like_dom2"/>
</dbReference>
<feature type="region of interest" description="Disordered" evidence="2">
    <location>
        <begin position="146"/>
        <end position="166"/>
    </location>
</feature>
<feature type="compositionally biased region" description="Basic and acidic residues" evidence="2">
    <location>
        <begin position="146"/>
        <end position="159"/>
    </location>
</feature>
<feature type="region of interest" description="Disordered" evidence="2">
    <location>
        <begin position="200"/>
        <end position="222"/>
    </location>
</feature>
<keyword evidence="4" id="KW-1185">Reference proteome</keyword>
<dbReference type="Gene3D" id="3.40.50.1000">
    <property type="entry name" value="HAD superfamily/HAD-like"/>
    <property type="match status" value="1"/>
</dbReference>
<organism evidence="3 4">
    <name type="scientific">candidate division MSBL1 archaeon SCGC-AAA259I09</name>
    <dbReference type="NCBI Taxonomy" id="1698267"/>
    <lineage>
        <taxon>Archaea</taxon>
        <taxon>Methanobacteriati</taxon>
        <taxon>Methanobacteriota</taxon>
        <taxon>candidate division MSBL1</taxon>
    </lineage>
</organism>
<evidence type="ECO:0000313" key="4">
    <source>
        <dbReference type="Proteomes" id="UP000070463"/>
    </source>
</evidence>
<protein>
    <recommendedName>
        <fullName evidence="5">Phosphoglycolate phosphatase</fullName>
    </recommendedName>
</protein>
<reference evidence="3 4" key="1">
    <citation type="journal article" date="2016" name="Sci. Rep.">
        <title>Metabolic traits of an uncultured archaeal lineage -MSBL1- from brine pools of the Red Sea.</title>
        <authorList>
            <person name="Mwirichia R."/>
            <person name="Alam I."/>
            <person name="Rashid M."/>
            <person name="Vinu M."/>
            <person name="Ba-Alawi W."/>
            <person name="Anthony Kamau A."/>
            <person name="Kamanda Ngugi D."/>
            <person name="Goker M."/>
            <person name="Klenk H.P."/>
            <person name="Bajic V."/>
            <person name="Stingl U."/>
        </authorList>
    </citation>
    <scope>NUCLEOTIDE SEQUENCE [LARGE SCALE GENOMIC DNA]</scope>
    <source>
        <strain evidence="3">SCGC-AAA259I09</strain>
    </source>
</reference>
<dbReference type="AlphaFoldDB" id="A0A133UNG4"/>
<dbReference type="InterPro" id="IPR023214">
    <property type="entry name" value="HAD_sf"/>
</dbReference>
<gene>
    <name evidence="3" type="ORF">AKJ37_06595</name>
</gene>